<dbReference type="Pfam" id="PF14030">
    <property type="entry name" value="DUF4245"/>
    <property type="match status" value="1"/>
</dbReference>
<accession>A0A542ZC53</accession>
<name>A0A542ZC53_9ACTN</name>
<dbReference type="OrthoDB" id="3827115at2"/>
<organism evidence="2 3">
    <name type="scientific">Propioniferax innocua</name>
    <dbReference type="NCBI Taxonomy" id="1753"/>
    <lineage>
        <taxon>Bacteria</taxon>
        <taxon>Bacillati</taxon>
        <taxon>Actinomycetota</taxon>
        <taxon>Actinomycetes</taxon>
        <taxon>Propionibacteriales</taxon>
        <taxon>Propionibacteriaceae</taxon>
        <taxon>Propioniferax</taxon>
    </lineage>
</organism>
<dbReference type="AlphaFoldDB" id="A0A542ZC53"/>
<reference evidence="2 3" key="1">
    <citation type="submission" date="2019-06" db="EMBL/GenBank/DDBJ databases">
        <title>Sequencing the genomes of 1000 actinobacteria strains.</title>
        <authorList>
            <person name="Klenk H.-P."/>
        </authorList>
    </citation>
    <scope>NUCLEOTIDE SEQUENCE [LARGE SCALE GENOMIC DNA]</scope>
    <source>
        <strain evidence="2 3">DSM 8251</strain>
    </source>
</reference>
<gene>
    <name evidence="2" type="ORF">FB460_1696</name>
</gene>
<dbReference type="RefSeq" id="WP_142093678.1">
    <property type="nucleotide sequence ID" value="NZ_BAAAMD010000004.1"/>
</dbReference>
<sequence>MADQGTKSARRGPTVGDMVRSLAIILVPLVLIYWLFTKDIEEQPVRSIDYAPTLREANERAPYTVMAPEGLGEGWIPTQSHYFDDGQLGRDGEPTQGHEWVVGFISPDEIYYGVLQTDHDAAETIGDLSRGGQQQGSETIEGREWERWRSPDGRTGVLATTADGVTLTVTADADFTQIADFARTLEPQKQKN</sequence>
<dbReference type="InterPro" id="IPR025339">
    <property type="entry name" value="DUF4245"/>
</dbReference>
<keyword evidence="1" id="KW-0812">Transmembrane</keyword>
<keyword evidence="3" id="KW-1185">Reference proteome</keyword>
<evidence type="ECO:0000256" key="1">
    <source>
        <dbReference type="SAM" id="Phobius"/>
    </source>
</evidence>
<feature type="transmembrane region" description="Helical" evidence="1">
    <location>
        <begin position="18"/>
        <end position="36"/>
    </location>
</feature>
<evidence type="ECO:0000313" key="2">
    <source>
        <dbReference type="EMBL" id="TQL57851.1"/>
    </source>
</evidence>
<dbReference type="EMBL" id="VFOR01000002">
    <property type="protein sequence ID" value="TQL57851.1"/>
    <property type="molecule type" value="Genomic_DNA"/>
</dbReference>
<dbReference type="Proteomes" id="UP000316196">
    <property type="component" value="Unassembled WGS sequence"/>
</dbReference>
<keyword evidence="1" id="KW-0472">Membrane</keyword>
<evidence type="ECO:0000313" key="3">
    <source>
        <dbReference type="Proteomes" id="UP000316196"/>
    </source>
</evidence>
<proteinExistence type="predicted"/>
<comment type="caution">
    <text evidence="2">The sequence shown here is derived from an EMBL/GenBank/DDBJ whole genome shotgun (WGS) entry which is preliminary data.</text>
</comment>
<protein>
    <submittedName>
        <fullName evidence="2">Uncharacterized protein DUF4245</fullName>
    </submittedName>
</protein>
<keyword evidence="1" id="KW-1133">Transmembrane helix</keyword>